<feature type="non-terminal residue" evidence="2">
    <location>
        <position position="1"/>
    </location>
</feature>
<reference evidence="2" key="1">
    <citation type="submission" date="2020-02" db="EMBL/GenBank/DDBJ databases">
        <authorList>
            <person name="Meier V. D."/>
        </authorList>
    </citation>
    <scope>NUCLEOTIDE SEQUENCE</scope>
    <source>
        <strain evidence="2">AVDCRST_MAG32</strain>
    </source>
</reference>
<feature type="non-terminal residue" evidence="2">
    <location>
        <position position="46"/>
    </location>
</feature>
<evidence type="ECO:0000313" key="2">
    <source>
        <dbReference type="EMBL" id="CAA9377432.1"/>
    </source>
</evidence>
<gene>
    <name evidence="2" type="ORF">AVDCRST_MAG32-1327</name>
</gene>
<organism evidence="2">
    <name type="scientific">uncultured Nocardioides sp</name>
    <dbReference type="NCBI Taxonomy" id="198441"/>
    <lineage>
        <taxon>Bacteria</taxon>
        <taxon>Bacillati</taxon>
        <taxon>Actinomycetota</taxon>
        <taxon>Actinomycetes</taxon>
        <taxon>Propionibacteriales</taxon>
        <taxon>Nocardioidaceae</taxon>
        <taxon>Nocardioides</taxon>
        <taxon>environmental samples</taxon>
    </lineage>
</organism>
<feature type="compositionally biased region" description="Basic and acidic residues" evidence="1">
    <location>
        <begin position="1"/>
        <end position="17"/>
    </location>
</feature>
<evidence type="ECO:0000256" key="1">
    <source>
        <dbReference type="SAM" id="MobiDB-lite"/>
    </source>
</evidence>
<sequence>CSVTRVRTEGPGRRPREVVTASSVASRVSGITAPRSSARLIVTVRC</sequence>
<name>A0A6J4NAJ7_9ACTN</name>
<accession>A0A6J4NAJ7</accession>
<dbReference type="AlphaFoldDB" id="A0A6J4NAJ7"/>
<dbReference type="EMBL" id="CADCUM010000063">
    <property type="protein sequence ID" value="CAA9377432.1"/>
    <property type="molecule type" value="Genomic_DNA"/>
</dbReference>
<protein>
    <submittedName>
        <fullName evidence="2">Uncharacterized protein</fullName>
    </submittedName>
</protein>
<proteinExistence type="predicted"/>
<feature type="region of interest" description="Disordered" evidence="1">
    <location>
        <begin position="1"/>
        <end position="21"/>
    </location>
</feature>